<dbReference type="EMBL" id="JAUSXV010000001">
    <property type="protein sequence ID" value="MDQ0649152.1"/>
    <property type="molecule type" value="Genomic_DNA"/>
</dbReference>
<keyword evidence="6" id="KW-1185">Reference proteome</keyword>
<evidence type="ECO:0000313" key="6">
    <source>
        <dbReference type="Proteomes" id="UP001244427"/>
    </source>
</evidence>
<feature type="chain" id="PRO_5043880334" evidence="2">
    <location>
        <begin position="33"/>
        <end position="621"/>
    </location>
</feature>
<feature type="domain" description="Thioester" evidence="3">
    <location>
        <begin position="79"/>
        <end position="187"/>
    </location>
</feature>
<keyword evidence="1" id="KW-1133">Transmembrane helix</keyword>
<keyword evidence="1" id="KW-0472">Membrane</keyword>
<evidence type="ECO:0000259" key="4">
    <source>
        <dbReference type="Pfam" id="PF18202"/>
    </source>
</evidence>
<protein>
    <submittedName>
        <fullName evidence="5">TQXA domain-containing protein</fullName>
    </submittedName>
</protein>
<name>A0AAW8F1M2_9MICO</name>
<dbReference type="InterPro" id="IPR013552">
    <property type="entry name" value="Thioester_dom"/>
</dbReference>
<dbReference type="Pfam" id="PF18202">
    <property type="entry name" value="TQ"/>
    <property type="match status" value="2"/>
</dbReference>
<dbReference type="RefSeq" id="WP_307298351.1">
    <property type="nucleotide sequence ID" value="NZ_JAUSXV010000001.1"/>
</dbReference>
<feature type="domain" description="T-Q ester bond containing" evidence="4">
    <location>
        <begin position="454"/>
        <end position="571"/>
    </location>
</feature>
<evidence type="ECO:0000256" key="1">
    <source>
        <dbReference type="SAM" id="Phobius"/>
    </source>
</evidence>
<feature type="domain" description="T-Q ester bond containing" evidence="4">
    <location>
        <begin position="330"/>
        <end position="446"/>
    </location>
</feature>
<dbReference type="Pfam" id="PF08341">
    <property type="entry name" value="TED"/>
    <property type="match status" value="1"/>
</dbReference>
<comment type="caution">
    <text evidence="5">The sequence shown here is derived from an EMBL/GenBank/DDBJ whole genome shotgun (WGS) entry which is preliminary data.</text>
</comment>
<dbReference type="InterPro" id="IPR041100">
    <property type="entry name" value="TQ"/>
</dbReference>
<evidence type="ECO:0000256" key="2">
    <source>
        <dbReference type="SAM" id="SignalP"/>
    </source>
</evidence>
<keyword evidence="2" id="KW-0732">Signal</keyword>
<dbReference type="InterPro" id="IPR023849">
    <property type="entry name" value="TQXA_dom"/>
</dbReference>
<accession>A0AAW8F1M2</accession>
<dbReference type="NCBIfam" id="NF033903">
    <property type="entry name" value="VaFE_rpt"/>
    <property type="match status" value="2"/>
</dbReference>
<dbReference type="AlphaFoldDB" id="A0AAW8F1M2"/>
<proteinExistence type="predicted"/>
<dbReference type="Proteomes" id="UP001244427">
    <property type="component" value="Unassembled WGS sequence"/>
</dbReference>
<evidence type="ECO:0000313" key="5">
    <source>
        <dbReference type="EMBL" id="MDQ0649152.1"/>
    </source>
</evidence>
<dbReference type="Gene3D" id="2.60.40.3930">
    <property type="match status" value="2"/>
</dbReference>
<dbReference type="NCBIfam" id="TIGR03934">
    <property type="entry name" value="TQXA_dom"/>
    <property type="match status" value="1"/>
</dbReference>
<sequence>MNKTVSSRPTRMGRAAAALLLAVAAVVPSAFAGSASAATDIAPGDAVWVGPSVGGGTHITPVYIPVPADTGNPGTADYWAYCIEHDVSLRPSTSAVIGDFSSYLGSNYFTDPAIQAKVYWIVTHAYPSVSVADLAIAAGAPGLTLNDAIEGAQYAIWRFTDLTFDASWDWASPNSEAVYWHLVNGAHANAGATPPAPADIDVSVAGPAAPGAGGTLVGPFTVSTNQATAGVASNPAYAFTDAAGDPIDPNAVVDGQQVYLDLRGVAAAGSATVTATVAGADGTGLVVSTPEVGSTTPTAASHRQSQILVAASTATTSAAASGTWAAAAVPEIGTTLTDAADEDHILAWNGGSLVDTISYSGLTAGQEYTVSGELMVKSDGSSTAITGQTTFTPTSAAGTVDVTFTVPSGYAGAALVAFETLYAGDTATGTPVAEHKDIDDVNQTVTLEEQPVMPAIGTTLLDSADQDHTLAWNGGTVIDTIAYTGLTPGIEYTVSGELMRRSDGSATGITATASFTPTSTSGSIAVRFTVPNGYAGESLVAFETLYTGSTASGTPMAEHKDIDDAAQTVAVEKQPAGTAPTVTGLASTGSALPVGLTAVAVTAVLLGAMFLIRRRKAHSEL</sequence>
<feature type="transmembrane region" description="Helical" evidence="1">
    <location>
        <begin position="591"/>
        <end position="612"/>
    </location>
</feature>
<reference evidence="5 6" key="1">
    <citation type="submission" date="2023-07" db="EMBL/GenBank/DDBJ databases">
        <title>Comparative genomics of wheat-associated soil bacteria to identify genetic determinants of phenazine resistance.</title>
        <authorList>
            <person name="Mouncey N."/>
        </authorList>
    </citation>
    <scope>NUCLEOTIDE SEQUENCE [LARGE SCALE GENOMIC DNA]</scope>
    <source>
        <strain evidence="5 6">W4I9-1</strain>
    </source>
</reference>
<feature type="signal peptide" evidence="2">
    <location>
        <begin position="1"/>
        <end position="32"/>
    </location>
</feature>
<gene>
    <name evidence="5" type="ORF">QFZ53_003348</name>
</gene>
<evidence type="ECO:0000259" key="3">
    <source>
        <dbReference type="Pfam" id="PF08341"/>
    </source>
</evidence>
<organism evidence="5 6">
    <name type="scientific">Microbacterium natoriense</name>
    <dbReference type="NCBI Taxonomy" id="284570"/>
    <lineage>
        <taxon>Bacteria</taxon>
        <taxon>Bacillati</taxon>
        <taxon>Actinomycetota</taxon>
        <taxon>Actinomycetes</taxon>
        <taxon>Micrococcales</taxon>
        <taxon>Microbacteriaceae</taxon>
        <taxon>Microbacterium</taxon>
    </lineage>
</organism>
<keyword evidence="1" id="KW-0812">Transmembrane</keyword>